<comment type="caution">
    <text evidence="3">The sequence shown here is derived from an EMBL/GenBank/DDBJ whole genome shotgun (WGS) entry which is preliminary data.</text>
</comment>
<feature type="chain" id="PRO_5029000945" evidence="1">
    <location>
        <begin position="30"/>
        <end position="200"/>
    </location>
</feature>
<dbReference type="InterPro" id="IPR007055">
    <property type="entry name" value="BON_dom"/>
</dbReference>
<dbReference type="SMART" id="SM00749">
    <property type="entry name" value="BON"/>
    <property type="match status" value="2"/>
</dbReference>
<evidence type="ECO:0000313" key="4">
    <source>
        <dbReference type="Proteomes" id="UP000483432"/>
    </source>
</evidence>
<feature type="signal peptide" evidence="1">
    <location>
        <begin position="1"/>
        <end position="29"/>
    </location>
</feature>
<reference evidence="3 4" key="1">
    <citation type="submission" date="2019-09" db="EMBL/GenBank/DDBJ databases">
        <title>H2 Metabolism Revealed by Metagenomic Analysis in Subglacial Sediment of East Antarctica.</title>
        <authorList>
            <person name="Yang Z."/>
            <person name="Zhang Y."/>
            <person name="Lv Y."/>
            <person name="Yan W."/>
            <person name="Xiao X."/>
            <person name="Sun B."/>
            <person name="Ma H."/>
        </authorList>
    </citation>
    <scope>NUCLEOTIDE SEQUENCE [LARGE SCALE GENOMIC DNA]</scope>
    <source>
        <strain evidence="3">Bin2_2</strain>
    </source>
</reference>
<dbReference type="AlphaFoldDB" id="A0A7C9K0K8"/>
<evidence type="ECO:0000256" key="1">
    <source>
        <dbReference type="SAM" id="SignalP"/>
    </source>
</evidence>
<evidence type="ECO:0000313" key="3">
    <source>
        <dbReference type="EMBL" id="NDP47619.1"/>
    </source>
</evidence>
<name>A0A7C9K0K8_9PROT</name>
<dbReference type="Gene3D" id="3.30.1340.30">
    <property type="match status" value="2"/>
</dbReference>
<dbReference type="InterPro" id="IPR014004">
    <property type="entry name" value="Transpt-assoc_nodulatn_dom_bac"/>
</dbReference>
<keyword evidence="1" id="KW-0732">Signal</keyword>
<organism evidence="3 4">
    <name type="scientific">Sulfuriferula multivorans</name>
    <dbReference type="NCBI Taxonomy" id="1559896"/>
    <lineage>
        <taxon>Bacteria</taxon>
        <taxon>Pseudomonadati</taxon>
        <taxon>Pseudomonadota</taxon>
        <taxon>Betaproteobacteria</taxon>
        <taxon>Nitrosomonadales</taxon>
        <taxon>Sulfuricellaceae</taxon>
        <taxon>Sulfuriferula</taxon>
    </lineage>
</organism>
<proteinExistence type="predicted"/>
<dbReference type="PANTHER" id="PTHR34606">
    <property type="entry name" value="BON DOMAIN-CONTAINING PROTEIN"/>
    <property type="match status" value="1"/>
</dbReference>
<dbReference type="InterPro" id="IPR051686">
    <property type="entry name" value="Lipoprotein_DolP"/>
</dbReference>
<dbReference type="Proteomes" id="UP000483432">
    <property type="component" value="Unassembled WGS sequence"/>
</dbReference>
<accession>A0A7C9K0K8</accession>
<sequence>MTSFCKNAFCNALIATSLAVGFGIGVADAASDEATKPQAHSDGVVAMVTDTAITAKVKVRLMGEDSLKKSDIDVTTTNGVVTLKGSASSSDAKSTAETAAKSVEGVKSVDNNLRSPGSSKTLAKTKRVVSDSWITTKVKSEILADSISKGFEVHVKTIRGVVVLKGALANQDAIDHVKDIAQSVEGVKSVDTSDLTVAGK</sequence>
<feature type="domain" description="BON" evidence="2">
    <location>
        <begin position="130"/>
        <end position="199"/>
    </location>
</feature>
<dbReference type="EMBL" id="JAAFGW010000043">
    <property type="protein sequence ID" value="NDP47619.1"/>
    <property type="molecule type" value="Genomic_DNA"/>
</dbReference>
<protein>
    <submittedName>
        <fullName evidence="3">BON domain-containing protein</fullName>
    </submittedName>
</protein>
<feature type="domain" description="BON" evidence="2">
    <location>
        <begin position="49"/>
        <end position="117"/>
    </location>
</feature>
<dbReference type="Pfam" id="PF04972">
    <property type="entry name" value="BON"/>
    <property type="match status" value="2"/>
</dbReference>
<evidence type="ECO:0000259" key="2">
    <source>
        <dbReference type="PROSITE" id="PS50914"/>
    </source>
</evidence>
<dbReference type="PANTHER" id="PTHR34606:SF15">
    <property type="entry name" value="BON DOMAIN-CONTAINING PROTEIN"/>
    <property type="match status" value="1"/>
</dbReference>
<gene>
    <name evidence="3" type="ORF">GZ085_04355</name>
</gene>
<dbReference type="PROSITE" id="PS50914">
    <property type="entry name" value="BON"/>
    <property type="match status" value="2"/>
</dbReference>